<keyword evidence="2" id="KW-0732">Signal</keyword>
<dbReference type="PIRSF" id="PIRSF017082">
    <property type="entry name" value="YflP"/>
    <property type="match status" value="1"/>
</dbReference>
<dbReference type="Gene3D" id="3.40.190.150">
    <property type="entry name" value="Bordetella uptake gene, domain 1"/>
    <property type="match status" value="1"/>
</dbReference>
<dbReference type="Gene3D" id="3.40.190.10">
    <property type="entry name" value="Periplasmic binding protein-like II"/>
    <property type="match status" value="1"/>
</dbReference>
<evidence type="ECO:0008006" key="5">
    <source>
        <dbReference type="Google" id="ProtNLM"/>
    </source>
</evidence>
<evidence type="ECO:0000256" key="1">
    <source>
        <dbReference type="ARBA" id="ARBA00006987"/>
    </source>
</evidence>
<evidence type="ECO:0000313" key="3">
    <source>
        <dbReference type="EMBL" id="MBK1657402.1"/>
    </source>
</evidence>
<dbReference type="EMBL" id="NRSG01000016">
    <property type="protein sequence ID" value="MBK1657402.1"/>
    <property type="molecule type" value="Genomic_DNA"/>
</dbReference>
<feature type="chain" id="PRO_5045047868" description="Tripartite tricarboxylate transporter substrate binding protein BugD" evidence="2">
    <location>
        <begin position="25"/>
        <end position="326"/>
    </location>
</feature>
<gene>
    <name evidence="3" type="ORF">CKO45_04050</name>
</gene>
<feature type="signal peptide" evidence="2">
    <location>
        <begin position="1"/>
        <end position="24"/>
    </location>
</feature>
<dbReference type="Pfam" id="PF03401">
    <property type="entry name" value="TctC"/>
    <property type="match status" value="1"/>
</dbReference>
<dbReference type="PANTHER" id="PTHR42928">
    <property type="entry name" value="TRICARBOXYLATE-BINDING PROTEIN"/>
    <property type="match status" value="1"/>
</dbReference>
<evidence type="ECO:0000256" key="2">
    <source>
        <dbReference type="SAM" id="SignalP"/>
    </source>
</evidence>
<dbReference type="Proteomes" id="UP000697995">
    <property type="component" value="Unassembled WGS sequence"/>
</dbReference>
<proteinExistence type="inferred from homology"/>
<reference evidence="3 4" key="1">
    <citation type="journal article" date="2020" name="Microorganisms">
        <title>Osmotic Adaptation and Compatible Solute Biosynthesis of Phototrophic Bacteria as Revealed from Genome Analyses.</title>
        <authorList>
            <person name="Imhoff J.F."/>
            <person name="Rahn T."/>
            <person name="Kunzel S."/>
            <person name="Keller A."/>
            <person name="Neulinger S.C."/>
        </authorList>
    </citation>
    <scope>NUCLEOTIDE SEQUENCE [LARGE SCALE GENOMIC DNA]</scope>
    <source>
        <strain evidence="3 4">DSM 15382</strain>
    </source>
</reference>
<dbReference type="PANTHER" id="PTHR42928:SF5">
    <property type="entry name" value="BLR1237 PROTEIN"/>
    <property type="match status" value="1"/>
</dbReference>
<comment type="caution">
    <text evidence="3">The sequence shown here is derived from an EMBL/GenBank/DDBJ whole genome shotgun (WGS) entry which is preliminary data.</text>
</comment>
<keyword evidence="4" id="KW-1185">Reference proteome</keyword>
<dbReference type="SUPFAM" id="SSF53850">
    <property type="entry name" value="Periplasmic binding protein-like II"/>
    <property type="match status" value="1"/>
</dbReference>
<sequence>MHHVLAALGALLLLAAPLGGPPRAQEFPARPISMIVVFAPGGATDVLARIVAAHMSRSLGQQVVVENVTGAGGTIGGARGANAAPDGHTLTVGSLGSHSAAPSIYRNVAYDPRELTPIGLIAGTPLYLVIRNGFPAQSYAEFAALVRDKPGTVSNANAGIGSTNHLACALFGHLTGLKMNEIPYRGEGPAVNDLVAGLVDSACVLAPAAVPQIQAGTMRGLLIAGAARSAGAPGVPTSREAGVPDFLFQGWNAIFAPRGTPPAVQARLARALSEALADPAVRRRIEELGSLPAGPEQQGPEALAALVRGEVARWAQVVKAAGIEPQ</sequence>
<comment type="similarity">
    <text evidence="1">Belongs to the UPF0065 (bug) family.</text>
</comment>
<organism evidence="3 4">
    <name type="scientific">Paracraurococcus ruber</name>
    <dbReference type="NCBI Taxonomy" id="77675"/>
    <lineage>
        <taxon>Bacteria</taxon>
        <taxon>Pseudomonadati</taxon>
        <taxon>Pseudomonadota</taxon>
        <taxon>Alphaproteobacteria</taxon>
        <taxon>Acetobacterales</taxon>
        <taxon>Roseomonadaceae</taxon>
        <taxon>Paracraurococcus</taxon>
    </lineage>
</organism>
<dbReference type="InterPro" id="IPR005064">
    <property type="entry name" value="BUG"/>
</dbReference>
<evidence type="ECO:0000313" key="4">
    <source>
        <dbReference type="Proteomes" id="UP000697995"/>
    </source>
</evidence>
<accession>A0ABS1CSG1</accession>
<dbReference type="InterPro" id="IPR042100">
    <property type="entry name" value="Bug_dom1"/>
</dbReference>
<name>A0ABS1CSG1_9PROT</name>
<dbReference type="RefSeq" id="WP_133218970.1">
    <property type="nucleotide sequence ID" value="NZ_NRSG01000016.1"/>
</dbReference>
<protein>
    <recommendedName>
        <fullName evidence="5">Tripartite tricarboxylate transporter substrate binding protein BugD</fullName>
    </recommendedName>
</protein>